<evidence type="ECO:0000313" key="2">
    <source>
        <dbReference type="EMBL" id="QKM67252.1"/>
    </source>
</evidence>
<reference evidence="2 3" key="1">
    <citation type="journal article" date="2012" name="J. Bacteriol.">
        <title>Draft genome of Streptomyces tsukubaensis NRRL 18488, the producer of the clinically important immunosuppressant tacrolimus (FK506).</title>
        <authorList>
            <person name="Barreiro C."/>
            <person name="Prieto C."/>
            <person name="Sola-Landa A."/>
            <person name="Solera E."/>
            <person name="Martinez-Castro M."/>
            <person name="Perez-Redondo R."/>
            <person name="Garcia-Estrada C."/>
            <person name="Aparicio J.F."/>
            <person name="Fernandez-Martinez L.T."/>
            <person name="Santos-Aberturas J."/>
            <person name="Salehi-Najafabadi Z."/>
            <person name="Rodriguez-Garcia A."/>
            <person name="Tauch A."/>
            <person name="Martin J.F."/>
        </authorList>
    </citation>
    <scope>NUCLEOTIDE SEQUENCE [LARGE SCALE GENOMIC DNA]</scope>
    <source>
        <strain evidence="3">DSM 42081 / NBRC 108919 / NRRL 18488 / 9993</strain>
    </source>
</reference>
<dbReference type="NCBIfam" id="NF033634">
    <property type="entry name" value="SLATT_1"/>
    <property type="match status" value="1"/>
</dbReference>
<dbReference type="Pfam" id="PF14015">
    <property type="entry name" value="DUF4231"/>
    <property type="match status" value="1"/>
</dbReference>
<feature type="compositionally biased region" description="Low complexity" evidence="1">
    <location>
        <begin position="173"/>
        <end position="182"/>
    </location>
</feature>
<feature type="region of interest" description="Disordered" evidence="1">
    <location>
        <begin position="159"/>
        <end position="182"/>
    </location>
</feature>
<evidence type="ECO:0000256" key="1">
    <source>
        <dbReference type="SAM" id="MobiDB-lite"/>
    </source>
</evidence>
<keyword evidence="3" id="KW-1185">Reference proteome</keyword>
<proteinExistence type="predicted"/>
<name>A0A7G3UE39_STRT9</name>
<dbReference type="Proteomes" id="UP000005940">
    <property type="component" value="Chromosome"/>
</dbReference>
<accession>A0A7G3UE39</accession>
<gene>
    <name evidence="2" type="ORF">STSU_008765</name>
</gene>
<evidence type="ECO:0000313" key="3">
    <source>
        <dbReference type="Proteomes" id="UP000005940"/>
    </source>
</evidence>
<dbReference type="InterPro" id="IPR025325">
    <property type="entry name" value="DUF4231"/>
</dbReference>
<dbReference type="RefSeq" id="WP_107069927.1">
    <property type="nucleotide sequence ID" value="NZ_CP029159.1"/>
</dbReference>
<organism evidence="2 3">
    <name type="scientific">Streptomyces tsukubensis (strain DSM 42081 / NBRC 108919 / NRRL 18488 / 9993)</name>
    <dbReference type="NCBI Taxonomy" id="1114943"/>
    <lineage>
        <taxon>Bacteria</taxon>
        <taxon>Bacillati</taxon>
        <taxon>Actinomycetota</taxon>
        <taxon>Actinomycetes</taxon>
        <taxon>Kitasatosporales</taxon>
        <taxon>Streptomycetaceae</taxon>
        <taxon>Streptomyces</taxon>
    </lineage>
</organism>
<dbReference type="AlphaFoldDB" id="A0A7G3UE39"/>
<dbReference type="EMBL" id="CP029159">
    <property type="protein sequence ID" value="QKM67252.1"/>
    <property type="molecule type" value="Genomic_DNA"/>
</dbReference>
<sequence>MPTIPREPSGPEPLFVQPGIPDPAAPTVPAQPGTAGAGADEAVLAYAGEQLAWYARTRDRSRRKHQATELTALLTGAATVVAAGIQAPAAITASLAGAAVFIGGFRQVFHHNERYVLAAEAWSRLHLAIRRHRLVPEDARDEEARRRLLEEVEGATTAELQNWAAGQRGGGAALPPGGAPSA</sequence>
<protein>
    <submittedName>
        <fullName evidence="2">DUF4231 domain-containing protein</fullName>
    </submittedName>
</protein>